<proteinExistence type="predicted"/>
<dbReference type="SUPFAM" id="SSF54626">
    <property type="entry name" value="Chalcone isomerase"/>
    <property type="match status" value="1"/>
</dbReference>
<dbReference type="InterPro" id="IPR016087">
    <property type="entry name" value="Chalcone_isomerase"/>
</dbReference>
<protein>
    <submittedName>
        <fullName evidence="3">Lipoprotein transmembrane</fullName>
    </submittedName>
</protein>
<dbReference type="Proteomes" id="UP000294829">
    <property type="component" value="Unassembled WGS sequence"/>
</dbReference>
<dbReference type="Pfam" id="PF16036">
    <property type="entry name" value="Chalcone_3"/>
    <property type="match status" value="1"/>
</dbReference>
<dbReference type="InterPro" id="IPR016088">
    <property type="entry name" value="Chalcone_isomerase_3-sand"/>
</dbReference>
<keyword evidence="4" id="KW-1185">Reference proteome</keyword>
<gene>
    <name evidence="3" type="ORF">E2I14_05740</name>
</gene>
<evidence type="ECO:0000256" key="1">
    <source>
        <dbReference type="SAM" id="SignalP"/>
    </source>
</evidence>
<feature type="chain" id="PRO_5020742892" evidence="1">
    <location>
        <begin position="23"/>
        <end position="192"/>
    </location>
</feature>
<sequence>MKRTFQQVLLCAAIAFAGTAHAIDVAGVKVDDTITAANTTLKLNGAGIRTKVFFKVYVASLYTTDPKTTTEAILAVPGPKQVNLTMLRDVSSDDLGSAFMAGVRKNTDKADLAKLTNQLINFGQLFSTVPELKKGDVISIEWVPADGSIMMINGKKIGSTFPDQAFFNAILKIWIGENPVDGALKTKLLGGK</sequence>
<evidence type="ECO:0000313" key="4">
    <source>
        <dbReference type="Proteomes" id="UP000294829"/>
    </source>
</evidence>
<dbReference type="AlphaFoldDB" id="A0A4R5W3T5"/>
<dbReference type="EMBL" id="SMYL01000002">
    <property type="protein sequence ID" value="TDK67262.1"/>
    <property type="molecule type" value="Genomic_DNA"/>
</dbReference>
<keyword evidence="1" id="KW-0732">Signal</keyword>
<keyword evidence="3" id="KW-0449">Lipoprotein</keyword>
<organism evidence="3 4">
    <name type="scientific">Sapientia aquatica</name>
    <dbReference type="NCBI Taxonomy" id="1549640"/>
    <lineage>
        <taxon>Bacteria</taxon>
        <taxon>Pseudomonadati</taxon>
        <taxon>Pseudomonadota</taxon>
        <taxon>Betaproteobacteria</taxon>
        <taxon>Burkholderiales</taxon>
        <taxon>Oxalobacteraceae</taxon>
        <taxon>Sapientia</taxon>
    </lineage>
</organism>
<dbReference type="OrthoDB" id="9795336at2"/>
<dbReference type="GO" id="GO:0016872">
    <property type="term" value="F:intramolecular lyase activity"/>
    <property type="evidence" value="ECO:0007669"/>
    <property type="project" value="InterPro"/>
</dbReference>
<evidence type="ECO:0000313" key="3">
    <source>
        <dbReference type="EMBL" id="TDK67262.1"/>
    </source>
</evidence>
<feature type="domain" description="Chalcone isomerase" evidence="2">
    <location>
        <begin position="24"/>
        <end position="190"/>
    </location>
</feature>
<accession>A0A4R5W3T5</accession>
<dbReference type="RefSeq" id="WP_133326340.1">
    <property type="nucleotide sequence ID" value="NZ_SMYL01000002.1"/>
</dbReference>
<keyword evidence="3" id="KW-0812">Transmembrane</keyword>
<name>A0A4R5W3T5_9BURK</name>
<keyword evidence="3" id="KW-0472">Membrane</keyword>
<feature type="signal peptide" evidence="1">
    <location>
        <begin position="1"/>
        <end position="22"/>
    </location>
</feature>
<comment type="caution">
    <text evidence="3">The sequence shown here is derived from an EMBL/GenBank/DDBJ whole genome shotgun (WGS) entry which is preliminary data.</text>
</comment>
<evidence type="ECO:0000259" key="2">
    <source>
        <dbReference type="Pfam" id="PF16036"/>
    </source>
</evidence>
<dbReference type="Gene3D" id="3.50.70.10">
    <property type="match status" value="1"/>
</dbReference>
<reference evidence="3 4" key="1">
    <citation type="submission" date="2019-03" db="EMBL/GenBank/DDBJ databases">
        <title>Sapientia aquatica gen. nov., sp. nov., isolated from a crater lake.</title>
        <authorList>
            <person name="Felfoldi T."/>
            <person name="Szabo A."/>
            <person name="Toth E."/>
            <person name="Schumann P."/>
            <person name="Keki Z."/>
            <person name="Marialigeti K."/>
            <person name="Mathe I."/>
        </authorList>
    </citation>
    <scope>NUCLEOTIDE SEQUENCE [LARGE SCALE GENOMIC DNA]</scope>
    <source>
        <strain evidence="3 4">SA-152</strain>
    </source>
</reference>
<dbReference type="InterPro" id="IPR036298">
    <property type="entry name" value="Chalcone_isomerase_sf"/>
</dbReference>